<evidence type="ECO:0000256" key="1">
    <source>
        <dbReference type="SAM" id="MobiDB-lite"/>
    </source>
</evidence>
<protein>
    <submittedName>
        <fullName evidence="2">Uncharacterized protein</fullName>
    </submittedName>
</protein>
<evidence type="ECO:0000313" key="2">
    <source>
        <dbReference type="EMBL" id="GAA3497311.1"/>
    </source>
</evidence>
<feature type="compositionally biased region" description="Low complexity" evidence="1">
    <location>
        <begin position="45"/>
        <end position="64"/>
    </location>
</feature>
<accession>A0ABP6TSA7</accession>
<proteinExistence type="predicted"/>
<organism evidence="2 3">
    <name type="scientific">Streptomyces prasinosporus</name>
    <dbReference type="NCBI Taxonomy" id="68256"/>
    <lineage>
        <taxon>Bacteria</taxon>
        <taxon>Bacillati</taxon>
        <taxon>Actinomycetota</taxon>
        <taxon>Actinomycetes</taxon>
        <taxon>Kitasatosporales</taxon>
        <taxon>Streptomycetaceae</taxon>
        <taxon>Streptomyces</taxon>
        <taxon>Streptomyces albogriseolus group</taxon>
    </lineage>
</organism>
<sequence length="101" mass="10473">MRHYRGTADLARAARDASDANRGPLAAAAERVRHGRGAVRRLPRRPGTGSARSGTGSVSSTGSADAPVTVASTTLLYGFGAPAEVRLPGREDIYAGRIAQE</sequence>
<feature type="compositionally biased region" description="Basic residues" evidence="1">
    <location>
        <begin position="33"/>
        <end position="44"/>
    </location>
</feature>
<name>A0ABP6TSA7_9ACTN</name>
<feature type="region of interest" description="Disordered" evidence="1">
    <location>
        <begin position="1"/>
        <end position="65"/>
    </location>
</feature>
<dbReference type="EMBL" id="BAAAXF010000030">
    <property type="protein sequence ID" value="GAA3497311.1"/>
    <property type="molecule type" value="Genomic_DNA"/>
</dbReference>
<keyword evidence="3" id="KW-1185">Reference proteome</keyword>
<gene>
    <name evidence="2" type="ORF">GCM10019016_044120</name>
</gene>
<dbReference type="Proteomes" id="UP001501455">
    <property type="component" value="Unassembled WGS sequence"/>
</dbReference>
<comment type="caution">
    <text evidence="2">The sequence shown here is derived from an EMBL/GenBank/DDBJ whole genome shotgun (WGS) entry which is preliminary data.</text>
</comment>
<reference evidence="3" key="1">
    <citation type="journal article" date="2019" name="Int. J. Syst. Evol. Microbiol.">
        <title>The Global Catalogue of Microorganisms (GCM) 10K type strain sequencing project: providing services to taxonomists for standard genome sequencing and annotation.</title>
        <authorList>
            <consortium name="The Broad Institute Genomics Platform"/>
            <consortium name="The Broad Institute Genome Sequencing Center for Infectious Disease"/>
            <person name="Wu L."/>
            <person name="Ma J."/>
        </authorList>
    </citation>
    <scope>NUCLEOTIDE SEQUENCE [LARGE SCALE GENOMIC DNA]</scope>
    <source>
        <strain evidence="3">JCM 4816</strain>
    </source>
</reference>
<evidence type="ECO:0000313" key="3">
    <source>
        <dbReference type="Proteomes" id="UP001501455"/>
    </source>
</evidence>